<name>A0A135L7P3_9BACI</name>
<dbReference type="EMBL" id="LSKU01000001">
    <property type="protein sequence ID" value="KXG44990.1"/>
    <property type="molecule type" value="Genomic_DNA"/>
</dbReference>
<dbReference type="GO" id="GO:0071555">
    <property type="term" value="P:cell wall organization"/>
    <property type="evidence" value="ECO:0007669"/>
    <property type="project" value="UniProtKB-KW"/>
</dbReference>
<dbReference type="Gene3D" id="3.30.160.60">
    <property type="entry name" value="Classic Zinc Finger"/>
    <property type="match status" value="1"/>
</dbReference>
<evidence type="ECO:0000256" key="5">
    <source>
        <dbReference type="ARBA" id="ARBA00023239"/>
    </source>
</evidence>
<dbReference type="GO" id="GO:0008932">
    <property type="term" value="F:lytic endotransglycosylase activity"/>
    <property type="evidence" value="ECO:0007669"/>
    <property type="project" value="UniProtKB-UniRule"/>
</dbReference>
<comment type="similarity">
    <text evidence="7">Belongs to the transglycosylase MltG family.</text>
</comment>
<evidence type="ECO:0000256" key="6">
    <source>
        <dbReference type="ARBA" id="ARBA00023316"/>
    </source>
</evidence>
<dbReference type="PANTHER" id="PTHR30518">
    <property type="entry name" value="ENDOLYTIC MUREIN TRANSGLYCOSYLASE"/>
    <property type="match status" value="1"/>
</dbReference>
<dbReference type="AlphaFoldDB" id="A0A135L7P3"/>
<sequence length="336" mass="38458">MSIVGFVLVIGIFLIGYINSQLQPVQPNAQANQRVIEIPKGSHPNQIAKILKENQLIKSEFFFRWYVRYTGEAPGLKAGKYELSNNMSLKEIVQALVEGNAILDIVRFTVPEGYTVEQIAANLSEQGIINKEKFLQLAKIGSVADDFFKQIPSNPDVKYKLEGYLFPKTYEVKKGATEEEIIKVMLEQFKKEWKPEWTTTIKKRKMDMGQIITLASIIEREVVVDKERPIVAGVLYNRLNDHWNLQVDATIQYILGKQKERLTYNDLKIDNPYNTYIYPGLPPGPISNPGIKSIEAAVSPTNNPYYFYVTKKDNTGEHYFSKTFAEHQKNDARSRK</sequence>
<reference evidence="8 9" key="1">
    <citation type="submission" date="2016-02" db="EMBL/GenBank/DDBJ databases">
        <title>Draft Genome for Tepidibacillus decaturensis nov. sp. Strain Z9, an Anaerobic, Moderately Thermophilic and Heterotrophic Bacterium from Deep Subsurface of the Illinois Basin, USA.</title>
        <authorList>
            <person name="Dong Y."/>
            <person name="Chang J.Y."/>
            <person name="Sanford R."/>
            <person name="Fouke B.W."/>
        </authorList>
    </citation>
    <scope>NUCLEOTIDE SEQUENCE [LARGE SCALE GENOMIC DNA]</scope>
    <source>
        <strain evidence="8 9">Z9</strain>
    </source>
</reference>
<evidence type="ECO:0000256" key="4">
    <source>
        <dbReference type="ARBA" id="ARBA00023136"/>
    </source>
</evidence>
<protein>
    <recommendedName>
        <fullName evidence="7">Endolytic murein transglycosylase</fullName>
        <ecNumber evidence="7">4.2.2.29</ecNumber>
    </recommendedName>
    <alternativeName>
        <fullName evidence="7">Peptidoglycan lytic transglycosylase</fullName>
    </alternativeName>
    <alternativeName>
        <fullName evidence="7">Peptidoglycan polymerization terminase</fullName>
    </alternativeName>
</protein>
<keyword evidence="3 7" id="KW-1133">Transmembrane helix</keyword>
<evidence type="ECO:0000256" key="1">
    <source>
        <dbReference type="ARBA" id="ARBA00022475"/>
    </source>
</evidence>
<dbReference type="Pfam" id="PF02618">
    <property type="entry name" value="YceG"/>
    <property type="match status" value="1"/>
</dbReference>
<keyword evidence="9" id="KW-1185">Reference proteome</keyword>
<organism evidence="8 9">
    <name type="scientific">Tepidibacillus decaturensis</name>
    <dbReference type="NCBI Taxonomy" id="1413211"/>
    <lineage>
        <taxon>Bacteria</taxon>
        <taxon>Bacillati</taxon>
        <taxon>Bacillota</taxon>
        <taxon>Bacilli</taxon>
        <taxon>Bacillales</taxon>
        <taxon>Bacillaceae</taxon>
        <taxon>Tepidibacillus</taxon>
    </lineage>
</organism>
<dbReference type="GO" id="GO:0009252">
    <property type="term" value="P:peptidoglycan biosynthetic process"/>
    <property type="evidence" value="ECO:0007669"/>
    <property type="project" value="UniProtKB-UniRule"/>
</dbReference>
<evidence type="ECO:0000256" key="3">
    <source>
        <dbReference type="ARBA" id="ARBA00022989"/>
    </source>
</evidence>
<dbReference type="NCBIfam" id="TIGR00247">
    <property type="entry name" value="endolytic transglycosylase MltG"/>
    <property type="match status" value="1"/>
</dbReference>
<evidence type="ECO:0000256" key="2">
    <source>
        <dbReference type="ARBA" id="ARBA00022692"/>
    </source>
</evidence>
<dbReference type="InterPro" id="IPR003770">
    <property type="entry name" value="MLTG-like"/>
</dbReference>
<feature type="site" description="Important for catalytic activity" evidence="7">
    <location>
        <position position="221"/>
    </location>
</feature>
<keyword evidence="4 7" id="KW-0472">Membrane</keyword>
<dbReference type="STRING" id="1413211.U473_03175"/>
<evidence type="ECO:0000313" key="8">
    <source>
        <dbReference type="EMBL" id="KXG44990.1"/>
    </source>
</evidence>
<evidence type="ECO:0000313" key="9">
    <source>
        <dbReference type="Proteomes" id="UP000070352"/>
    </source>
</evidence>
<dbReference type="Proteomes" id="UP000070352">
    <property type="component" value="Unassembled WGS sequence"/>
</dbReference>
<comment type="caution">
    <text evidence="8">The sequence shown here is derived from an EMBL/GenBank/DDBJ whole genome shotgun (WGS) entry which is preliminary data.</text>
</comment>
<keyword evidence="1 7" id="KW-1003">Cell membrane</keyword>
<dbReference type="EC" id="4.2.2.29" evidence="7"/>
<keyword evidence="6 7" id="KW-0961">Cell wall biogenesis/degradation</keyword>
<keyword evidence="2 7" id="KW-0812">Transmembrane</keyword>
<keyword evidence="5 7" id="KW-0456">Lyase</keyword>
<proteinExistence type="inferred from homology"/>
<dbReference type="PANTHER" id="PTHR30518:SF2">
    <property type="entry name" value="ENDOLYTIC MUREIN TRANSGLYCOSYLASE"/>
    <property type="match status" value="1"/>
</dbReference>
<dbReference type="Gene3D" id="3.30.1490.480">
    <property type="entry name" value="Endolytic murein transglycosylase"/>
    <property type="match status" value="2"/>
</dbReference>
<evidence type="ECO:0000256" key="7">
    <source>
        <dbReference type="HAMAP-Rule" id="MF_02065"/>
    </source>
</evidence>
<comment type="catalytic activity">
    <reaction evidence="7">
        <text>a peptidoglycan chain = a peptidoglycan chain with N-acetyl-1,6-anhydromuramyl-[peptide] at the reducing end + a peptidoglycan chain with N-acetylglucosamine at the non-reducing end.</text>
        <dbReference type="EC" id="4.2.2.29"/>
    </reaction>
</comment>
<dbReference type="CDD" id="cd08010">
    <property type="entry name" value="MltG_like"/>
    <property type="match status" value="1"/>
</dbReference>
<dbReference type="HAMAP" id="MF_02065">
    <property type="entry name" value="MltG"/>
    <property type="match status" value="1"/>
</dbReference>
<gene>
    <name evidence="7" type="primary">mltG</name>
    <name evidence="8" type="ORF">U473_03175</name>
</gene>
<comment type="function">
    <text evidence="7">Functions as a peptidoglycan terminase that cleaves nascent peptidoglycan strands endolytically to terminate their elongation.</text>
</comment>
<accession>A0A135L7P3</accession>
<dbReference type="GO" id="GO:0005886">
    <property type="term" value="C:plasma membrane"/>
    <property type="evidence" value="ECO:0007669"/>
    <property type="project" value="UniProtKB-UniRule"/>
</dbReference>